<dbReference type="InterPro" id="IPR009081">
    <property type="entry name" value="PP-bd_ACP"/>
</dbReference>
<dbReference type="InterPro" id="IPR045851">
    <property type="entry name" value="AMP-bd_C_sf"/>
</dbReference>
<dbReference type="InterPro" id="IPR036736">
    <property type="entry name" value="ACP-like_sf"/>
</dbReference>
<accession>A0A5D4I139</accession>
<dbReference type="GO" id="GO:0044550">
    <property type="term" value="P:secondary metabolite biosynthetic process"/>
    <property type="evidence" value="ECO:0007669"/>
    <property type="project" value="UniProtKB-ARBA"/>
</dbReference>
<keyword evidence="4" id="KW-0597">Phosphoprotein</keyword>
<dbReference type="Gene3D" id="3.30.559.30">
    <property type="entry name" value="Nonribosomal peptide synthetase, condensation domain"/>
    <property type="match status" value="1"/>
</dbReference>
<dbReference type="Pfam" id="PF00501">
    <property type="entry name" value="AMP-binding"/>
    <property type="match status" value="1"/>
</dbReference>
<dbReference type="CDD" id="cd05930">
    <property type="entry name" value="A_NRPS"/>
    <property type="match status" value="1"/>
</dbReference>
<dbReference type="Gene3D" id="3.30.559.10">
    <property type="entry name" value="Chloramphenicol acetyltransferase-like domain"/>
    <property type="match status" value="1"/>
</dbReference>
<dbReference type="Proteomes" id="UP000323242">
    <property type="component" value="Unassembled WGS sequence"/>
</dbReference>
<evidence type="ECO:0000256" key="4">
    <source>
        <dbReference type="ARBA" id="ARBA00022553"/>
    </source>
</evidence>
<keyword evidence="5" id="KW-0045">Antibiotic biosynthesis</keyword>
<keyword evidence="3" id="KW-0596">Phosphopantetheine</keyword>
<dbReference type="PROSITE" id="PS00012">
    <property type="entry name" value="PHOSPHOPANTETHEINE"/>
    <property type="match status" value="1"/>
</dbReference>
<feature type="non-terminal residue" evidence="8">
    <location>
        <position position="1"/>
    </location>
</feature>
<dbReference type="PANTHER" id="PTHR45398:SF1">
    <property type="entry name" value="ENZYME, PUTATIVE (JCVI)-RELATED"/>
    <property type="match status" value="1"/>
</dbReference>
<dbReference type="SUPFAM" id="SSF56801">
    <property type="entry name" value="Acetyl-CoA synthetase-like"/>
    <property type="match status" value="1"/>
</dbReference>
<evidence type="ECO:0000256" key="2">
    <source>
        <dbReference type="ARBA" id="ARBA00006432"/>
    </source>
</evidence>
<evidence type="ECO:0000259" key="7">
    <source>
        <dbReference type="PROSITE" id="PS50075"/>
    </source>
</evidence>
<dbReference type="Gene3D" id="1.10.1200.10">
    <property type="entry name" value="ACP-like"/>
    <property type="match status" value="1"/>
</dbReference>
<feature type="compositionally biased region" description="Basic and acidic residues" evidence="6">
    <location>
        <begin position="257"/>
        <end position="276"/>
    </location>
</feature>
<dbReference type="FunFam" id="1.10.1200.10:FF:000005">
    <property type="entry name" value="Nonribosomal peptide synthetase 1"/>
    <property type="match status" value="1"/>
</dbReference>
<dbReference type="InterPro" id="IPR001242">
    <property type="entry name" value="Condensation_dom"/>
</dbReference>
<dbReference type="EMBL" id="VSZQ01000422">
    <property type="protein sequence ID" value="TYR44910.1"/>
    <property type="molecule type" value="Genomic_DNA"/>
</dbReference>
<dbReference type="SUPFAM" id="SSF47336">
    <property type="entry name" value="ACP-like"/>
    <property type="match status" value="1"/>
</dbReference>
<dbReference type="InterPro" id="IPR020806">
    <property type="entry name" value="PKS_PP-bd"/>
</dbReference>
<comment type="caution">
    <text evidence="8">The sequence shown here is derived from an EMBL/GenBank/DDBJ whole genome shotgun (WGS) entry which is preliminary data.</text>
</comment>
<keyword evidence="9" id="KW-1185">Reference proteome</keyword>
<dbReference type="Gene3D" id="3.40.50.12780">
    <property type="entry name" value="N-terminal domain of ligase-like"/>
    <property type="match status" value="1"/>
</dbReference>
<feature type="region of interest" description="Disordered" evidence="6">
    <location>
        <begin position="251"/>
        <end position="276"/>
    </location>
</feature>
<sequence length="798" mass="86000">GRGFSADELVGQVVAEGVTHVMLPPSVLSVVDELPGVRVVIAGGEKCSPQLAGKFPGARFVNAYGPTEGTVCVSVMAVDGPVSAASVPIGRPLSNVRLYVLDGRMEPVPVGVVGELFVGGSGVARGYLGRPGLTAERFVADPFGGVSGGRLYRTGDLVRRWADGTLEYVDRVDDQVKLRGFRVELGEIEAVLTRHPGIRDAAVTVHENRLIAYVIPADSEAVNNAALREALALSLPEHMVPATYLVMESFPRTPSGKTDRRALPAPEAEHAEYESPRDRAEHILAEVWAEVLGVERVGVHDNFFELGGDSILSIQVVARARTRGVGITPKLVFDHPSVADLATVAGVEAVRAEQGIVTGEAPLTPIQTWFYGLDLPDCDHYNQSVLLDAVGVDRDALVAAVDAVLVQHDALRLRSDGTRLWFAEPEGQGLEDAGGRTLDDVQASLDLVEGPIVRFVLQPDDRLLVTAHHMAVDGVSWRILLEDLAAAYDAAADGREIDLGLKTTSFKQWATRLRDAADENEIAYWNAVPVTEFPVDHTAGGNTLASADTVTVSLTAEETRAVLNDVPAAYRTQINDVLLTALAQTLAGWTGQDTVTVALEGHGREELFDDIDVSRTVGWFTSLFPVALEPGRTDPGEALKRIKEQLRGIPRRGVGYGLVHDLADLPTRISFNYLGRLDAPGGGERPLSPVMTDDGVLFGSQARSVEELGETRRFHVLEINGVVSEGVITFRWTYSRDLHEEASISKLSGLFLNNLRALIAHCTSPEAGGYTSSDFPMASLSTKKLNRVARRFRAQEGK</sequence>
<evidence type="ECO:0000256" key="1">
    <source>
        <dbReference type="ARBA" id="ARBA00001957"/>
    </source>
</evidence>
<evidence type="ECO:0000256" key="6">
    <source>
        <dbReference type="SAM" id="MobiDB-lite"/>
    </source>
</evidence>
<dbReference type="CDD" id="cd19534">
    <property type="entry name" value="E_NRPS"/>
    <property type="match status" value="1"/>
</dbReference>
<dbReference type="InterPro" id="IPR010060">
    <property type="entry name" value="NRPS_synth"/>
</dbReference>
<feature type="domain" description="Carrier" evidence="7">
    <location>
        <begin position="275"/>
        <end position="349"/>
    </location>
</feature>
<comment type="similarity">
    <text evidence="2">Belongs to the ATP-dependent AMP-binding enzyme family.</text>
</comment>
<dbReference type="InterPro" id="IPR000873">
    <property type="entry name" value="AMP-dep_synth/lig_dom"/>
</dbReference>
<dbReference type="InterPro" id="IPR023213">
    <property type="entry name" value="CAT-like_dom_sf"/>
</dbReference>
<comment type="cofactor">
    <cofactor evidence="1">
        <name>pantetheine 4'-phosphate</name>
        <dbReference type="ChEBI" id="CHEBI:47942"/>
    </cofactor>
</comment>
<dbReference type="GO" id="GO:0017000">
    <property type="term" value="P:antibiotic biosynthetic process"/>
    <property type="evidence" value="ECO:0007669"/>
    <property type="project" value="UniProtKB-KW"/>
</dbReference>
<proteinExistence type="inferred from homology"/>
<dbReference type="GO" id="GO:0008610">
    <property type="term" value="P:lipid biosynthetic process"/>
    <property type="evidence" value="ECO:0007669"/>
    <property type="project" value="UniProtKB-ARBA"/>
</dbReference>
<organism evidence="8 9">
    <name type="scientific">Streptomyces parvus</name>
    <dbReference type="NCBI Taxonomy" id="66428"/>
    <lineage>
        <taxon>Bacteria</taxon>
        <taxon>Bacillati</taxon>
        <taxon>Actinomycetota</taxon>
        <taxon>Actinomycetes</taxon>
        <taxon>Kitasatosporales</taxon>
        <taxon>Streptomycetaceae</taxon>
        <taxon>Streptomyces</taxon>
    </lineage>
</organism>
<dbReference type="InterPro" id="IPR042099">
    <property type="entry name" value="ANL_N_sf"/>
</dbReference>
<reference evidence="8 9" key="1">
    <citation type="submission" date="2019-08" db="EMBL/GenBank/DDBJ databases">
        <title>Draft genome for granaticin producer strain Streptomyces parvus C05.</title>
        <authorList>
            <person name="Gonzalez-Pimentel J.L."/>
        </authorList>
    </citation>
    <scope>NUCLEOTIDE SEQUENCE [LARGE SCALE GENOMIC DNA]</scope>
    <source>
        <strain evidence="8 9">C05</strain>
    </source>
</reference>
<dbReference type="Pfam" id="PF00550">
    <property type="entry name" value="PP-binding"/>
    <property type="match status" value="1"/>
</dbReference>
<dbReference type="GO" id="GO:0003824">
    <property type="term" value="F:catalytic activity"/>
    <property type="evidence" value="ECO:0007669"/>
    <property type="project" value="InterPro"/>
</dbReference>
<dbReference type="InterPro" id="IPR025110">
    <property type="entry name" value="AMP-bd_C"/>
</dbReference>
<dbReference type="PROSITE" id="PS50075">
    <property type="entry name" value="CARRIER"/>
    <property type="match status" value="1"/>
</dbReference>
<name>A0A5D4I139_9ACTN</name>
<dbReference type="Pfam" id="PF13193">
    <property type="entry name" value="AMP-binding_C"/>
    <property type="match status" value="1"/>
</dbReference>
<dbReference type="SMART" id="SM00823">
    <property type="entry name" value="PKS_PP"/>
    <property type="match status" value="1"/>
</dbReference>
<dbReference type="AlphaFoldDB" id="A0A5D4I139"/>
<evidence type="ECO:0000313" key="8">
    <source>
        <dbReference type="EMBL" id="TYR44910.1"/>
    </source>
</evidence>
<dbReference type="Pfam" id="PF00668">
    <property type="entry name" value="Condensation"/>
    <property type="match status" value="1"/>
</dbReference>
<dbReference type="InterPro" id="IPR006162">
    <property type="entry name" value="Ppantetheine_attach_site"/>
</dbReference>
<protein>
    <submittedName>
        <fullName evidence="8">AMP-binding protein</fullName>
    </submittedName>
</protein>
<dbReference type="NCBIfam" id="TIGR01720">
    <property type="entry name" value="NRPS-para261"/>
    <property type="match status" value="1"/>
</dbReference>
<evidence type="ECO:0000256" key="5">
    <source>
        <dbReference type="ARBA" id="ARBA00023194"/>
    </source>
</evidence>
<evidence type="ECO:0000313" key="9">
    <source>
        <dbReference type="Proteomes" id="UP000323242"/>
    </source>
</evidence>
<gene>
    <name evidence="8" type="ORF">FY004_37605</name>
</gene>
<dbReference type="SUPFAM" id="SSF52777">
    <property type="entry name" value="CoA-dependent acyltransferases"/>
    <property type="match status" value="2"/>
</dbReference>
<dbReference type="GO" id="GO:0031177">
    <property type="term" value="F:phosphopantetheine binding"/>
    <property type="evidence" value="ECO:0007669"/>
    <property type="project" value="InterPro"/>
</dbReference>
<dbReference type="FunFam" id="3.30.300.30:FF:000010">
    <property type="entry name" value="Enterobactin synthetase component F"/>
    <property type="match status" value="1"/>
</dbReference>
<dbReference type="PANTHER" id="PTHR45398">
    <property type="match status" value="1"/>
</dbReference>
<dbReference type="Gene3D" id="3.30.300.30">
    <property type="match status" value="1"/>
</dbReference>
<evidence type="ECO:0000256" key="3">
    <source>
        <dbReference type="ARBA" id="ARBA00022450"/>
    </source>
</evidence>